<dbReference type="AlphaFoldDB" id="A0AAQ3U802"/>
<feature type="compositionally biased region" description="Low complexity" evidence="1">
    <location>
        <begin position="338"/>
        <end position="363"/>
    </location>
</feature>
<feature type="compositionally biased region" description="Low complexity" evidence="1">
    <location>
        <begin position="242"/>
        <end position="309"/>
    </location>
</feature>
<feature type="compositionally biased region" description="Low complexity" evidence="1">
    <location>
        <begin position="202"/>
        <end position="229"/>
    </location>
</feature>
<protein>
    <submittedName>
        <fullName evidence="2">Uncharacterized protein</fullName>
    </submittedName>
</protein>
<evidence type="ECO:0000313" key="2">
    <source>
        <dbReference type="EMBL" id="WVZ85612.1"/>
    </source>
</evidence>
<feature type="region of interest" description="Disordered" evidence="1">
    <location>
        <begin position="326"/>
        <end position="363"/>
    </location>
</feature>
<gene>
    <name evidence="2" type="ORF">U9M48_032517</name>
</gene>
<evidence type="ECO:0000256" key="1">
    <source>
        <dbReference type="SAM" id="MobiDB-lite"/>
    </source>
</evidence>
<organism evidence="2 3">
    <name type="scientific">Paspalum notatum var. saurae</name>
    <dbReference type="NCBI Taxonomy" id="547442"/>
    <lineage>
        <taxon>Eukaryota</taxon>
        <taxon>Viridiplantae</taxon>
        <taxon>Streptophyta</taxon>
        <taxon>Embryophyta</taxon>
        <taxon>Tracheophyta</taxon>
        <taxon>Spermatophyta</taxon>
        <taxon>Magnoliopsida</taxon>
        <taxon>Liliopsida</taxon>
        <taxon>Poales</taxon>
        <taxon>Poaceae</taxon>
        <taxon>PACMAD clade</taxon>
        <taxon>Panicoideae</taxon>
        <taxon>Andropogonodae</taxon>
        <taxon>Paspaleae</taxon>
        <taxon>Paspalinae</taxon>
        <taxon>Paspalum</taxon>
    </lineage>
</organism>
<feature type="compositionally biased region" description="Basic residues" evidence="1">
    <location>
        <begin position="79"/>
        <end position="98"/>
    </location>
</feature>
<keyword evidence="3" id="KW-1185">Reference proteome</keyword>
<feature type="non-terminal residue" evidence="2">
    <location>
        <position position="1"/>
    </location>
</feature>
<dbReference type="EMBL" id="CP144751">
    <property type="protein sequence ID" value="WVZ85612.1"/>
    <property type="molecule type" value="Genomic_DNA"/>
</dbReference>
<evidence type="ECO:0000313" key="3">
    <source>
        <dbReference type="Proteomes" id="UP001341281"/>
    </source>
</evidence>
<reference evidence="2 3" key="1">
    <citation type="submission" date="2024-02" db="EMBL/GenBank/DDBJ databases">
        <title>High-quality chromosome-scale genome assembly of Pensacola bahiagrass (Paspalum notatum Flugge var. saurae).</title>
        <authorList>
            <person name="Vega J.M."/>
            <person name="Podio M."/>
            <person name="Orjuela J."/>
            <person name="Siena L.A."/>
            <person name="Pessino S.C."/>
            <person name="Combes M.C."/>
            <person name="Mariac C."/>
            <person name="Albertini E."/>
            <person name="Pupilli F."/>
            <person name="Ortiz J.P.A."/>
            <person name="Leblanc O."/>
        </authorList>
    </citation>
    <scope>NUCLEOTIDE SEQUENCE [LARGE SCALE GENOMIC DNA]</scope>
    <source>
        <strain evidence="2">R1</strain>
        <tissue evidence="2">Leaf</tissue>
    </source>
</reference>
<sequence>LHSTACCRALIPALAYSRLSSACAASVDTLDLIIEYVEHGTDGRRRRRRRRQGGGGREAGGGDGGRGAGLLGAADLHQARARRRHGRPRPRRLPARLRRRLPLPARLLRRQEETAAADHEGGHGVIPVWTFRDCHKPELAGAGHEADELDHHRHGSQQPHPPVHLHRRGPEQAGGREPPQGPGARSWPARWWASAARWWSPSTAARRSSSRSRTGSGSSAAPGTTTAAPGRRRPPPRGGWWGRSWPSPAASATRRGCPSRRASGRPSRATTPSPRWCASSAPPSPPRSRSASAATPRTGGSGSASGSTPRRTRAWWRRAWRSRSCRGACGSGARCTWPCSARSSSSSSPCSAPSSSARPCTSG</sequence>
<feature type="compositionally biased region" description="Gly residues" evidence="1">
    <location>
        <begin position="53"/>
        <end position="70"/>
    </location>
</feature>
<proteinExistence type="predicted"/>
<name>A0AAQ3U802_PASNO</name>
<accession>A0AAQ3U802</accession>
<dbReference type="Proteomes" id="UP001341281">
    <property type="component" value="Chromosome 07"/>
</dbReference>
<feature type="region of interest" description="Disordered" evidence="1">
    <location>
        <begin position="41"/>
        <end position="98"/>
    </location>
</feature>
<feature type="region of interest" description="Disordered" evidence="1">
    <location>
        <begin position="144"/>
        <end position="188"/>
    </location>
</feature>
<feature type="region of interest" description="Disordered" evidence="1">
    <location>
        <begin position="202"/>
        <end position="313"/>
    </location>
</feature>